<gene>
    <name evidence="1" type="ORF">IMAU50013_00457</name>
</gene>
<evidence type="ECO:0000313" key="1">
    <source>
        <dbReference type="EMBL" id="NRN90931.1"/>
    </source>
</evidence>
<accession>A0A9Q5BYX9</accession>
<protein>
    <submittedName>
        <fullName evidence="1">Uncharacterized protein</fullName>
    </submittedName>
</protein>
<sequence>MYKYQIDDNIQLLSQKIERNTLRLRPDYLEIEKLANEIIEYAKRGIKYNGQ</sequence>
<comment type="caution">
    <text evidence="1">The sequence shown here is derived from an EMBL/GenBank/DDBJ whole genome shotgun (WGS) entry which is preliminary data.</text>
</comment>
<dbReference type="EMBL" id="WCGB01000005">
    <property type="protein sequence ID" value="NRN90931.1"/>
    <property type="molecule type" value="Genomic_DNA"/>
</dbReference>
<proteinExistence type="predicted"/>
<organism evidence="1 2">
    <name type="scientific">Lactobacillus helveticus</name>
    <name type="common">Lactobacillus suntoryeus</name>
    <dbReference type="NCBI Taxonomy" id="1587"/>
    <lineage>
        <taxon>Bacteria</taxon>
        <taxon>Bacillati</taxon>
        <taxon>Bacillota</taxon>
        <taxon>Bacilli</taxon>
        <taxon>Lactobacillales</taxon>
        <taxon>Lactobacillaceae</taxon>
        <taxon>Lactobacillus</taxon>
    </lineage>
</organism>
<evidence type="ECO:0000313" key="2">
    <source>
        <dbReference type="Proteomes" id="UP000601587"/>
    </source>
</evidence>
<dbReference type="AlphaFoldDB" id="A0A9Q5BYX9"/>
<reference evidence="1" key="1">
    <citation type="submission" date="2019-09" db="EMBL/GenBank/DDBJ databases">
        <title>Comparative genomic analysis of Lactobacillus helveticus.</title>
        <authorList>
            <person name="Zhang H."/>
            <person name="Chen Y."/>
            <person name="Zhong Z."/>
        </authorList>
    </citation>
    <scope>NUCLEOTIDE SEQUENCE</scope>
    <source>
        <strain evidence="1">IMAU50013</strain>
    </source>
</reference>
<dbReference type="RefSeq" id="WP_172995890.1">
    <property type="nucleotide sequence ID" value="NZ_WCFU01000001.1"/>
</dbReference>
<dbReference type="Proteomes" id="UP000601587">
    <property type="component" value="Unassembled WGS sequence"/>
</dbReference>
<name>A0A9Q5BYX9_LACHE</name>